<keyword evidence="4 5" id="KW-0067">ATP-binding</keyword>
<evidence type="ECO:0000256" key="1">
    <source>
        <dbReference type="ARBA" id="ARBA00022741"/>
    </source>
</evidence>
<evidence type="ECO:0000256" key="3">
    <source>
        <dbReference type="ARBA" id="ARBA00022806"/>
    </source>
</evidence>
<dbReference type="Gene3D" id="3.40.50.300">
    <property type="entry name" value="P-loop containing nucleotide triphosphate hydrolases"/>
    <property type="match status" value="3"/>
</dbReference>
<comment type="caution">
    <text evidence="7">The sequence shown here is derived from an EMBL/GenBank/DDBJ whole genome shotgun (WGS) entry which is preliminary data.</text>
</comment>
<dbReference type="Pfam" id="PF13538">
    <property type="entry name" value="UvrD_C_2"/>
    <property type="match status" value="1"/>
</dbReference>
<dbReference type="InterPro" id="IPR000212">
    <property type="entry name" value="DNA_helicase_UvrD/REP"/>
</dbReference>
<organism evidence="7 8">
    <name type="scientific">Kribbella sancticallisti</name>
    <dbReference type="NCBI Taxonomy" id="460087"/>
    <lineage>
        <taxon>Bacteria</taxon>
        <taxon>Bacillati</taxon>
        <taxon>Actinomycetota</taxon>
        <taxon>Actinomycetes</taxon>
        <taxon>Propionibacteriales</taxon>
        <taxon>Kribbellaceae</taxon>
        <taxon>Kribbella</taxon>
    </lineage>
</organism>
<protein>
    <submittedName>
        <fullName evidence="7">AAA family ATPase</fullName>
    </submittedName>
</protein>
<keyword evidence="3 5" id="KW-0347">Helicase</keyword>
<keyword evidence="2 5" id="KW-0378">Hydrolase</keyword>
<sequence>MTIQHPEFEQEQRYIEQAYDLLDRGLADAEQNIVNFEALHRSTAHAMNRALAILRNSRGSGQLVFGRMDREDEQLYIGRRRVYDTDRNLVVVGWHAPAAAAFYDATPQEPGDLVLKRVFIEQDRRLQRVVDEVVRQTAQSIATSAGDASISDALLQELDRSRDGAMREVVATIQSEQYRVIRHPGDGVVVVQGGPGTGKTVVGLHRAAWLAFNRPDIRKLGMLVVAPSTTLLTYFSGVLPSLDVSDIDQMDLDSLYGGEARATTVEPVETARIKGSAAMSVLLRRALDQRIGWDEDELVLPLGADRIRIPGDEIYRLVEDIKGRVLPHNEARDVLRQALSALAAKNHADAQRLQNRPVRANEATIRRLSAFNNALDRMWPSFTPEEFVRSLYSTQSWLISAAEGLLAADERARLFRSSLDGEAWTRADLFCLDEVSFLLNGDSMTYGHIVIDEAQDLSPMEARALARRCPSGSFTVLGDLAQATGVWVRDTWQELTEHLATADASVHTLTIGYRVPAPALALAAKQLPLVSPDLEPPLSIRVGRGEPQIWQSSTEELLVEVMTLAERYRDESLTSGVLLPDALYDEALRVAGDQHIKVGDGRDGDFALEVTLVPVSLCKGLEFDVVILVEPAAIAAQSVQGARQLYVAMTRCTQQLDVVHCEVLPAGFSQHDELGDELLEREGAAESMIDLLGRLNAEDLALVESLVRRLAGPPEEVRALPSGQRDEEWIQ</sequence>
<evidence type="ECO:0000256" key="2">
    <source>
        <dbReference type="ARBA" id="ARBA00022801"/>
    </source>
</evidence>
<accession>A0ABN2DIG4</accession>
<dbReference type="InterPro" id="IPR027417">
    <property type="entry name" value="P-loop_NTPase"/>
</dbReference>
<keyword evidence="1 5" id="KW-0547">Nucleotide-binding</keyword>
<dbReference type="InterPro" id="IPR027785">
    <property type="entry name" value="UvrD-like_helicase_C"/>
</dbReference>
<evidence type="ECO:0000256" key="5">
    <source>
        <dbReference type="PROSITE-ProRule" id="PRU00560"/>
    </source>
</evidence>
<feature type="binding site" evidence="5">
    <location>
        <begin position="193"/>
        <end position="200"/>
    </location>
    <ligand>
        <name>ATP</name>
        <dbReference type="ChEBI" id="CHEBI:30616"/>
    </ligand>
</feature>
<evidence type="ECO:0000313" key="7">
    <source>
        <dbReference type="EMBL" id="GAA1576742.1"/>
    </source>
</evidence>
<evidence type="ECO:0000256" key="4">
    <source>
        <dbReference type="ARBA" id="ARBA00022840"/>
    </source>
</evidence>
<proteinExistence type="predicted"/>
<name>A0ABN2DIG4_9ACTN</name>
<dbReference type="Proteomes" id="UP001500393">
    <property type="component" value="Unassembled WGS sequence"/>
</dbReference>
<evidence type="ECO:0000259" key="6">
    <source>
        <dbReference type="PROSITE" id="PS51198"/>
    </source>
</evidence>
<keyword evidence="8" id="KW-1185">Reference proteome</keyword>
<dbReference type="EMBL" id="BAAAOS010000019">
    <property type="protein sequence ID" value="GAA1576742.1"/>
    <property type="molecule type" value="Genomic_DNA"/>
</dbReference>
<feature type="domain" description="UvrD-like helicase ATP-binding" evidence="6">
    <location>
        <begin position="172"/>
        <end position="516"/>
    </location>
</feature>
<evidence type="ECO:0000313" key="8">
    <source>
        <dbReference type="Proteomes" id="UP001500393"/>
    </source>
</evidence>
<dbReference type="InterPro" id="IPR014016">
    <property type="entry name" value="UvrD-like_ATP-bd"/>
</dbReference>
<dbReference type="PANTHER" id="PTHR11070">
    <property type="entry name" value="UVRD / RECB / PCRA DNA HELICASE FAMILY MEMBER"/>
    <property type="match status" value="1"/>
</dbReference>
<dbReference type="SUPFAM" id="SSF52540">
    <property type="entry name" value="P-loop containing nucleoside triphosphate hydrolases"/>
    <property type="match status" value="1"/>
</dbReference>
<dbReference type="PROSITE" id="PS51198">
    <property type="entry name" value="UVRD_HELICASE_ATP_BIND"/>
    <property type="match status" value="1"/>
</dbReference>
<dbReference type="PANTHER" id="PTHR11070:SF45">
    <property type="entry name" value="DNA 3'-5' HELICASE"/>
    <property type="match status" value="1"/>
</dbReference>
<reference evidence="7 8" key="1">
    <citation type="journal article" date="2019" name="Int. J. Syst. Evol. Microbiol.">
        <title>The Global Catalogue of Microorganisms (GCM) 10K type strain sequencing project: providing services to taxonomists for standard genome sequencing and annotation.</title>
        <authorList>
            <consortium name="The Broad Institute Genomics Platform"/>
            <consortium name="The Broad Institute Genome Sequencing Center for Infectious Disease"/>
            <person name="Wu L."/>
            <person name="Ma J."/>
        </authorList>
    </citation>
    <scope>NUCLEOTIDE SEQUENCE [LARGE SCALE GENOMIC DNA]</scope>
    <source>
        <strain evidence="7 8">JCM 14969</strain>
    </source>
</reference>
<dbReference type="RefSeq" id="WP_344214608.1">
    <property type="nucleotide sequence ID" value="NZ_BAAAOS010000019.1"/>
</dbReference>
<gene>
    <name evidence="7" type="ORF">GCM10009789_32790</name>
</gene>